<organism evidence="1 2">
    <name type="scientific">Marinobacter salinisoli</name>
    <dbReference type="NCBI Taxonomy" id="2769486"/>
    <lineage>
        <taxon>Bacteria</taxon>
        <taxon>Pseudomonadati</taxon>
        <taxon>Pseudomonadota</taxon>
        <taxon>Gammaproteobacteria</taxon>
        <taxon>Pseudomonadales</taxon>
        <taxon>Marinobacteraceae</taxon>
        <taxon>Marinobacter</taxon>
    </lineage>
</organism>
<evidence type="ECO:0000313" key="2">
    <source>
        <dbReference type="Proteomes" id="UP000663555"/>
    </source>
</evidence>
<dbReference type="NCBIfam" id="TIGR04396">
    <property type="entry name" value="surf_polysacc"/>
    <property type="match status" value="1"/>
</dbReference>
<evidence type="ECO:0008006" key="3">
    <source>
        <dbReference type="Google" id="ProtNLM"/>
    </source>
</evidence>
<proteinExistence type="predicted"/>
<accession>A0ABX7MQJ2</accession>
<evidence type="ECO:0000313" key="1">
    <source>
        <dbReference type="EMBL" id="QSP94478.1"/>
    </source>
</evidence>
<keyword evidence="2" id="KW-1185">Reference proteome</keyword>
<dbReference type="EMBL" id="CP071247">
    <property type="protein sequence ID" value="QSP94478.1"/>
    <property type="molecule type" value="Genomic_DNA"/>
</dbReference>
<dbReference type="InterPro" id="IPR030906">
    <property type="entry name" value="Surf_polysacc"/>
</dbReference>
<dbReference type="Proteomes" id="UP000663555">
    <property type="component" value="Chromosome"/>
</dbReference>
<protein>
    <recommendedName>
        <fullName evidence="3">Surface carbohydrate biosynthesis protein</fullName>
    </recommendedName>
</protein>
<reference evidence="1 2" key="1">
    <citation type="submission" date="2021-03" db="EMBL/GenBank/DDBJ databases">
        <title>Genome sequencing of Marinobacter sp. LPB0319.</title>
        <authorList>
            <person name="Kim J."/>
        </authorList>
    </citation>
    <scope>NUCLEOTIDE SEQUENCE [LARGE SCALE GENOMIC DNA]</scope>
    <source>
        <strain evidence="1 2">LPB0319</strain>
    </source>
</reference>
<dbReference type="SUPFAM" id="SSF53756">
    <property type="entry name" value="UDP-Glycosyltransferase/glycogen phosphorylase"/>
    <property type="match status" value="1"/>
</dbReference>
<gene>
    <name evidence="1" type="ORF">LPB19_15055</name>
</gene>
<name>A0ABX7MQJ2_9GAMM</name>
<sequence length="440" mass="49793">MMARKLADQGISTALGRPHDIYLLLSLMRGALIFGRFGGNTGRGQFDLDLIQKIQKTASSMHFLHDEGAFYYKNEYESAVKRIYPEEYFSLPFLKKVYFWGDRQRAVFDKTYEDCDLSVIGAPRLDYLRFLEAQKKSRKHDSKDFKPGIKYVLVCSRFAGISPAKDDISLISKNFLDIRMQAEGSSGVSEGELFQQQVKRWCAVSIERAQFIDAVYSLARSNPNTQFLFRPHPGEDASLYRSIYRFLGNVTVDKSGDLSQALEQAKLFIHSESTSGVEAAIIGVPSINFSPRDTGDHAIAGASEVGAKVRDFTELEMAFKRLLAQSRASLLEDAELLFPYVKNSKSEFNAIDEICEDLNGHFRKDKTGFKFLGSGLDRDFFFYFSRKLFYSMKSLFVKVGREDKITGFDKGFIFEQWSSIGGNDADISIVSGITFICPKR</sequence>